<dbReference type="InterPro" id="IPR013078">
    <property type="entry name" value="His_Pase_superF_clade-1"/>
</dbReference>
<dbReference type="Proteomes" id="UP000198749">
    <property type="component" value="Unassembled WGS sequence"/>
</dbReference>
<dbReference type="Gene3D" id="3.40.50.1240">
    <property type="entry name" value="Phosphoglycerate mutase-like"/>
    <property type="match status" value="1"/>
</dbReference>
<dbReference type="Pfam" id="PF00300">
    <property type="entry name" value="His_Phos_1"/>
    <property type="match status" value="1"/>
</dbReference>
<evidence type="ECO:0000313" key="2">
    <source>
        <dbReference type="EMBL" id="SEQ89089.1"/>
    </source>
</evidence>
<dbReference type="OrthoDB" id="9810154at2"/>
<dbReference type="RefSeq" id="WP_091360140.1">
    <property type="nucleotide sequence ID" value="NZ_AP025284.1"/>
</dbReference>
<reference evidence="3" key="1">
    <citation type="submission" date="2016-10" db="EMBL/GenBank/DDBJ databases">
        <authorList>
            <person name="Varghese N."/>
            <person name="Submissions S."/>
        </authorList>
    </citation>
    <scope>NUCLEOTIDE SEQUENCE [LARGE SCALE GENOMIC DNA]</scope>
    <source>
        <strain evidence="3">DSM 18887</strain>
    </source>
</reference>
<gene>
    <name evidence="2" type="ORF">SAMN03080615_03116</name>
</gene>
<protein>
    <submittedName>
        <fullName evidence="2">Phosphohistidine phosphatase</fullName>
    </submittedName>
</protein>
<dbReference type="PANTHER" id="PTHR47623">
    <property type="entry name" value="OS09G0287300 PROTEIN"/>
    <property type="match status" value="1"/>
</dbReference>
<dbReference type="EMBL" id="FOGB01000010">
    <property type="protein sequence ID" value="SEQ89089.1"/>
    <property type="molecule type" value="Genomic_DNA"/>
</dbReference>
<dbReference type="SUPFAM" id="SSF53254">
    <property type="entry name" value="Phosphoglycerate mutase-like"/>
    <property type="match status" value="1"/>
</dbReference>
<dbReference type="AlphaFoldDB" id="A0A1H9JQM3"/>
<feature type="binding site" evidence="1">
    <location>
        <position position="58"/>
    </location>
    <ligand>
        <name>substrate</name>
    </ligand>
</feature>
<proteinExistence type="predicted"/>
<evidence type="ECO:0000256" key="1">
    <source>
        <dbReference type="PIRSR" id="PIRSR613078-2"/>
    </source>
</evidence>
<dbReference type="CDD" id="cd07067">
    <property type="entry name" value="HP_PGM_like"/>
    <property type="match status" value="1"/>
</dbReference>
<dbReference type="PANTHER" id="PTHR47623:SF1">
    <property type="entry name" value="OS09G0287300 PROTEIN"/>
    <property type="match status" value="1"/>
</dbReference>
<organism evidence="2 3">
    <name type="scientific">Amphritea atlantica</name>
    <dbReference type="NCBI Taxonomy" id="355243"/>
    <lineage>
        <taxon>Bacteria</taxon>
        <taxon>Pseudomonadati</taxon>
        <taxon>Pseudomonadota</taxon>
        <taxon>Gammaproteobacteria</taxon>
        <taxon>Oceanospirillales</taxon>
        <taxon>Oceanospirillaceae</taxon>
        <taxon>Amphritea</taxon>
    </lineage>
</organism>
<name>A0A1H9JQM3_9GAMM</name>
<evidence type="ECO:0000313" key="3">
    <source>
        <dbReference type="Proteomes" id="UP000198749"/>
    </source>
</evidence>
<sequence>MKMLTLVRHAKSSWENPELSDFNRPLNKRGKRDLPLMASRLLAMGIEPDLILSSGARRAITTAEQIATALEYPVSKIIEVPELYHARVETLINLLQGQSDHYRHLMVVGHNPTLEMTGHYLTDENIPHFPTSGVMQIALSITCWEELSESCGSLEALDYPKLHQ</sequence>
<accession>A0A1H9JQM3</accession>
<keyword evidence="3" id="KW-1185">Reference proteome</keyword>
<dbReference type="InterPro" id="IPR029033">
    <property type="entry name" value="His_PPase_superfam"/>
</dbReference>
<dbReference type="STRING" id="355243.SAMN03080615_03116"/>